<dbReference type="STRING" id="426428.A0A0D2XBT1"/>
<reference evidence="2" key="2">
    <citation type="submission" date="2025-08" db="UniProtKB">
        <authorList>
            <consortium name="EnsemblFungi"/>
        </authorList>
    </citation>
    <scope>IDENTIFICATION</scope>
    <source>
        <strain evidence="2">4287 / CBS 123668 / FGSC 9935 / NRRL 34936</strain>
    </source>
</reference>
<proteinExistence type="predicted"/>
<sequence length="130" mass="14825">MRSGTPTLLVVAPWSSEKTPTWEKAMQEMIVSLAELFKASYISEGDIHVEIVTPEFEQTVYFVAPNDASLHGNWDWYGVIPDPQDNPLIIYISVDFGSDETGWRWPTQKRTKNPFANPHQHSPGNEHQKN</sequence>
<organism evidence="2 3">
    <name type="scientific">Fusarium oxysporum (strain Fo5176)</name>
    <name type="common">Fusarium vascular wilt</name>
    <dbReference type="NCBI Taxonomy" id="660025"/>
    <lineage>
        <taxon>Eukaryota</taxon>
        <taxon>Fungi</taxon>
        <taxon>Dikarya</taxon>
        <taxon>Ascomycota</taxon>
        <taxon>Pezizomycotina</taxon>
        <taxon>Sordariomycetes</taxon>
        <taxon>Hypocreomycetidae</taxon>
        <taxon>Hypocreales</taxon>
        <taxon>Nectriaceae</taxon>
        <taxon>Fusarium</taxon>
        <taxon>Fusarium oxysporum species complex</taxon>
    </lineage>
</organism>
<dbReference type="EnsemblFungi" id="FOXG_01353T0">
    <property type="protein sequence ID" value="FOXG_01353P0"/>
    <property type="gene ID" value="FOXG_01353"/>
</dbReference>
<evidence type="ECO:0000313" key="3">
    <source>
        <dbReference type="Proteomes" id="UP000002489"/>
    </source>
</evidence>
<accession>A0A0D2XBT1</accession>
<reference evidence="3" key="1">
    <citation type="journal article" date="2012" name="Mol. Plant Microbe Interact.">
        <title>A highly conserved effector in Fusarium oxysporum is required for full virulence on Arabidopsis.</title>
        <authorList>
            <person name="Thatcher L.F."/>
            <person name="Gardiner D.M."/>
            <person name="Kazan K."/>
            <person name="Manners J."/>
        </authorList>
    </citation>
    <scope>NUCLEOTIDE SEQUENCE [LARGE SCALE GENOMIC DNA]</scope>
    <source>
        <strain evidence="3">Fo5176</strain>
    </source>
</reference>
<dbReference type="AlphaFoldDB" id="A0A0D2XBT1"/>
<evidence type="ECO:0000313" key="2">
    <source>
        <dbReference type="EnsemblFungi" id="FOXG_01353P0"/>
    </source>
</evidence>
<feature type="region of interest" description="Disordered" evidence="1">
    <location>
        <begin position="103"/>
        <end position="130"/>
    </location>
</feature>
<dbReference type="Proteomes" id="UP000002489">
    <property type="component" value="Unassembled WGS sequence"/>
</dbReference>
<evidence type="ECO:0000256" key="1">
    <source>
        <dbReference type="SAM" id="MobiDB-lite"/>
    </source>
</evidence>
<name>A0A0D2XBT1_FUSOF</name>
<protein>
    <submittedName>
        <fullName evidence="2">Uncharacterized protein</fullName>
    </submittedName>
</protein>